<keyword evidence="3 5" id="KW-1133">Transmembrane helix</keyword>
<evidence type="ECO:0000256" key="5">
    <source>
        <dbReference type="SAM" id="Phobius"/>
    </source>
</evidence>
<keyword evidence="7" id="KW-1185">Reference proteome</keyword>
<dbReference type="EMBL" id="FTMS01000014">
    <property type="protein sequence ID" value="SIQ76069.1"/>
    <property type="molecule type" value="Genomic_DNA"/>
</dbReference>
<feature type="transmembrane region" description="Helical" evidence="5">
    <location>
        <begin position="398"/>
        <end position="419"/>
    </location>
</feature>
<evidence type="ECO:0000313" key="7">
    <source>
        <dbReference type="Proteomes" id="UP000186400"/>
    </source>
</evidence>
<dbReference type="PANTHER" id="PTHR10283">
    <property type="entry name" value="SOLUTE CARRIER FAMILY 13 MEMBER"/>
    <property type="match status" value="1"/>
</dbReference>
<feature type="transmembrane region" description="Helical" evidence="5">
    <location>
        <begin position="12"/>
        <end position="28"/>
    </location>
</feature>
<evidence type="ECO:0000256" key="4">
    <source>
        <dbReference type="ARBA" id="ARBA00023136"/>
    </source>
</evidence>
<proteinExistence type="predicted"/>
<keyword evidence="4 5" id="KW-0472">Membrane</keyword>
<dbReference type="NCBIfam" id="TIGR00785">
    <property type="entry name" value="dass"/>
    <property type="match status" value="1"/>
</dbReference>
<dbReference type="AlphaFoldDB" id="A0A1N6VEA7"/>
<evidence type="ECO:0000313" key="6">
    <source>
        <dbReference type="EMBL" id="SIQ76069.1"/>
    </source>
</evidence>
<feature type="transmembrane region" description="Helical" evidence="5">
    <location>
        <begin position="280"/>
        <end position="297"/>
    </location>
</feature>
<gene>
    <name evidence="6" type="ORF">SAMN05920897_11481</name>
</gene>
<dbReference type="Pfam" id="PF00939">
    <property type="entry name" value="Na_sulph_symp"/>
    <property type="match status" value="1"/>
</dbReference>
<organism evidence="6 7">
    <name type="scientific">Alkalispirochaeta americana</name>
    <dbReference type="NCBI Taxonomy" id="159291"/>
    <lineage>
        <taxon>Bacteria</taxon>
        <taxon>Pseudomonadati</taxon>
        <taxon>Spirochaetota</taxon>
        <taxon>Spirochaetia</taxon>
        <taxon>Spirochaetales</taxon>
        <taxon>Spirochaetaceae</taxon>
        <taxon>Alkalispirochaeta</taxon>
    </lineage>
</organism>
<feature type="transmembrane region" description="Helical" evidence="5">
    <location>
        <begin position="425"/>
        <end position="444"/>
    </location>
</feature>
<evidence type="ECO:0000256" key="3">
    <source>
        <dbReference type="ARBA" id="ARBA00022989"/>
    </source>
</evidence>
<dbReference type="InterPro" id="IPR001898">
    <property type="entry name" value="SLC13A/DASS"/>
</dbReference>
<dbReference type="GO" id="GO:0005886">
    <property type="term" value="C:plasma membrane"/>
    <property type="evidence" value="ECO:0007669"/>
    <property type="project" value="TreeGrafter"/>
</dbReference>
<dbReference type="GO" id="GO:0022857">
    <property type="term" value="F:transmembrane transporter activity"/>
    <property type="evidence" value="ECO:0007669"/>
    <property type="project" value="InterPro"/>
</dbReference>
<comment type="subcellular location">
    <subcellularLocation>
        <location evidence="1">Membrane</location>
        <topology evidence="1">Multi-pass membrane protein</topology>
    </subcellularLocation>
</comment>
<feature type="transmembrane region" description="Helical" evidence="5">
    <location>
        <begin position="361"/>
        <end position="386"/>
    </location>
</feature>
<dbReference type="OrthoDB" id="37272at2"/>
<dbReference type="STRING" id="159291.SAMN05920897_11481"/>
<evidence type="ECO:0000256" key="1">
    <source>
        <dbReference type="ARBA" id="ARBA00004141"/>
    </source>
</evidence>
<evidence type="ECO:0000256" key="2">
    <source>
        <dbReference type="ARBA" id="ARBA00022692"/>
    </source>
</evidence>
<dbReference type="Proteomes" id="UP000186400">
    <property type="component" value="Unassembled WGS sequence"/>
</dbReference>
<sequence>MAARERENSFRWLILASAFAIALLGRFAPVPESIARIGGATLTSDGLTAMGVLLFTLLLWLTEAIPFHITGLLGLILLALFGVESFAGVVSIGFGNHIVAFFIGVLILSSFITTSGLGNRISVFLLSRTGNRTSMILLGFMTVGALISAWITDTAVAAMLMPLGAAILKEEGVEPLKSNFGKALMISCAWGPTVGGIMTPAGAGPNPIAIGFLQEMAGVELTFLGWMAFGVPAGLLILLPTWGVLMVVFKPEMKRLQKTRAEMQEEYRCLPPMHREEKTTLLIFLLTVSLWITTPVWEHLLGIAIPISLPVLLTASIFFFPGVAETPWAKVEKDISWSSIVLILAGISLGMVLYRTGAAEWLALATLGGIGTLHPFVLVLLVVVIVSLIKIFLSSNTVTATIMIPIMITLAAAVGLDALTITMPAALTASMAFIMVTSTPTNVIPYTAGYFSIRDFALGGIIVSLVSAPIVAAVIYGIGMMTGLY</sequence>
<reference evidence="6 7" key="1">
    <citation type="submission" date="2017-01" db="EMBL/GenBank/DDBJ databases">
        <authorList>
            <person name="Mah S.A."/>
            <person name="Swanson W.J."/>
            <person name="Moy G.W."/>
            <person name="Vacquier V.D."/>
        </authorList>
    </citation>
    <scope>NUCLEOTIDE SEQUENCE [LARGE SCALE GENOMIC DNA]</scope>
    <source>
        <strain evidence="6 7">ASpG1</strain>
    </source>
</reference>
<feature type="transmembrane region" description="Helical" evidence="5">
    <location>
        <begin position="303"/>
        <end position="323"/>
    </location>
</feature>
<feature type="transmembrane region" description="Helical" evidence="5">
    <location>
        <begin position="34"/>
        <end position="60"/>
    </location>
</feature>
<feature type="transmembrane region" description="Helical" evidence="5">
    <location>
        <begin position="98"/>
        <end position="121"/>
    </location>
</feature>
<feature type="transmembrane region" description="Helical" evidence="5">
    <location>
        <begin position="133"/>
        <end position="151"/>
    </location>
</feature>
<dbReference type="RefSeq" id="WP_076489383.1">
    <property type="nucleotide sequence ID" value="NZ_FTMS01000014.1"/>
</dbReference>
<feature type="transmembrane region" description="Helical" evidence="5">
    <location>
        <begin position="72"/>
        <end position="92"/>
    </location>
</feature>
<feature type="transmembrane region" description="Helical" evidence="5">
    <location>
        <begin position="456"/>
        <end position="479"/>
    </location>
</feature>
<feature type="transmembrane region" description="Helical" evidence="5">
    <location>
        <begin position="223"/>
        <end position="249"/>
    </location>
</feature>
<keyword evidence="2 5" id="KW-0812">Transmembrane</keyword>
<protein>
    <submittedName>
        <fullName evidence="6">Solute carrier family 13 (Sodium-dependent dicarboxylate transporter), member 2/3/5</fullName>
    </submittedName>
</protein>
<accession>A0A1N6VEA7</accession>
<name>A0A1N6VEA7_9SPIO</name>
<feature type="transmembrane region" description="Helical" evidence="5">
    <location>
        <begin position="335"/>
        <end position="355"/>
    </location>
</feature>